<sequence length="181" mass="20107">MGNYNYIILGAILGLIVACVYPQDDPLINQVLSGDDSDALAMVLQFSNNNNTTEIVDGVVVIDEPNEEVAKSDNEKKPENAFKNYIIYPNSNLVLNVTPSSTGYAHTYVELTEKWNNYSRTEQKEIVSSLGDKIVDILVEGIDKKPYAIYYKVNGATVATYTSYYKPQGDKLVLSYTVSLN</sequence>
<evidence type="ECO:0000313" key="2">
    <source>
        <dbReference type="Proteomes" id="UP000567099"/>
    </source>
</evidence>
<accession>A0A7J9PR75</accession>
<organism evidence="1 2">
    <name type="scientific">Methanococcus maripaludis</name>
    <name type="common">Methanococcus deltae</name>
    <dbReference type="NCBI Taxonomy" id="39152"/>
    <lineage>
        <taxon>Archaea</taxon>
        <taxon>Methanobacteriati</taxon>
        <taxon>Methanobacteriota</taxon>
        <taxon>Methanomada group</taxon>
        <taxon>Methanococci</taxon>
        <taxon>Methanococcales</taxon>
        <taxon>Methanococcaceae</taxon>
        <taxon>Methanococcus</taxon>
    </lineage>
</organism>
<name>A0A7J9PR75_METMI</name>
<comment type="caution">
    <text evidence="1">The sequence shown here is derived from an EMBL/GenBank/DDBJ whole genome shotgun (WGS) entry which is preliminary data.</text>
</comment>
<dbReference type="EMBL" id="JACDUO010000001">
    <property type="protein sequence ID" value="MBA2863989.1"/>
    <property type="molecule type" value="Genomic_DNA"/>
</dbReference>
<dbReference type="AlphaFoldDB" id="A0A7J9PR75"/>
<protein>
    <submittedName>
        <fullName evidence="1">Uncharacterized protein</fullName>
    </submittedName>
</protein>
<dbReference type="RefSeq" id="WP_181504973.1">
    <property type="nucleotide sequence ID" value="NZ_JACDUO010000001.1"/>
</dbReference>
<gene>
    <name evidence="1" type="ORF">HNP94_000989</name>
</gene>
<reference evidence="1 2" key="1">
    <citation type="submission" date="2020-07" db="EMBL/GenBank/DDBJ databases">
        <title>Genomic Encyclopedia of Type Strains, Phase IV (KMG-V): Genome sequencing to study the core and pangenomes of soil and plant-associated prokaryotes.</title>
        <authorList>
            <person name="Whitman W."/>
        </authorList>
    </citation>
    <scope>NUCLEOTIDE SEQUENCE [LARGE SCALE GENOMIC DNA]</scope>
    <source>
        <strain evidence="1 2">C13</strain>
    </source>
</reference>
<evidence type="ECO:0000313" key="1">
    <source>
        <dbReference type="EMBL" id="MBA2863989.1"/>
    </source>
</evidence>
<proteinExistence type="predicted"/>
<dbReference type="Proteomes" id="UP000567099">
    <property type="component" value="Unassembled WGS sequence"/>
</dbReference>